<protein>
    <recommendedName>
        <fullName evidence="5">Sugar ABC transporter substrate-binding protein</fullName>
    </recommendedName>
</protein>
<proteinExistence type="predicted"/>
<feature type="signal peptide" evidence="2">
    <location>
        <begin position="1"/>
        <end position="25"/>
    </location>
</feature>
<dbReference type="InterPro" id="IPR006059">
    <property type="entry name" value="SBP"/>
</dbReference>
<gene>
    <name evidence="3" type="ORF">KCTCHS21_50370</name>
</gene>
<dbReference type="AlphaFoldDB" id="A0A3T1DCE9"/>
<dbReference type="KEGG" id="cohn:KCTCHS21_50370"/>
<dbReference type="Gene3D" id="3.40.190.10">
    <property type="entry name" value="Periplasmic binding protein-like II"/>
    <property type="match status" value="1"/>
</dbReference>
<evidence type="ECO:0000313" key="4">
    <source>
        <dbReference type="Proteomes" id="UP000289856"/>
    </source>
</evidence>
<dbReference type="PANTHER" id="PTHR43649:SF12">
    <property type="entry name" value="DIACETYLCHITOBIOSE BINDING PROTEIN DASA"/>
    <property type="match status" value="1"/>
</dbReference>
<evidence type="ECO:0000256" key="2">
    <source>
        <dbReference type="SAM" id="SignalP"/>
    </source>
</evidence>
<sequence length="455" mass="50912">MRNLKATPFVLALVFLFTLIMTACSGNSNNNSSPSASSNTQEPAPSTAAVETPKDPVTLKYVTYFVGQYQAEYDLFHKKYPWITIEPIVTDDVLGTVVSMVAAGDSPDLAIVDNMTTFVQQDLLEELTPYMEGSEILKTAKIRNEISSIYKLGDKNYAMPISDVPLWMVVNKDLLEKHGLEMPSNDWTYDDFLEIAKQATDLKAGEYGVAYDTTFNSWFTEIYAMANGAIPNFGYMNEDLTQTVFNTPEVAASLQWVSDLTYKWHVRPTTQEAESYGWDSGNNFLAGKSLFGIGADWYVPGFNDNAKFEWDVLPFPVGKKMQATMHLNAPFGIMKTSKNKEAAFLWLTFQYELEAQKWMIENSGTAFVDYPELGAYYAAVDVWKGKNVAAIERTGEICCYTKSPAILDVDWINANMLANLNQYFYAKADLTPFFAAADQYNSQIVVAARKALGLE</sequence>
<dbReference type="InterPro" id="IPR050490">
    <property type="entry name" value="Bact_solute-bd_prot1"/>
</dbReference>
<dbReference type="PANTHER" id="PTHR43649">
    <property type="entry name" value="ARABINOSE-BINDING PROTEIN-RELATED"/>
    <property type="match status" value="1"/>
</dbReference>
<evidence type="ECO:0000313" key="3">
    <source>
        <dbReference type="EMBL" id="BBI35638.1"/>
    </source>
</evidence>
<feature type="chain" id="PRO_5039464270" description="Sugar ABC transporter substrate-binding protein" evidence="2">
    <location>
        <begin position="26"/>
        <end position="455"/>
    </location>
</feature>
<reference evidence="3 4" key="1">
    <citation type="submission" date="2019-01" db="EMBL/GenBank/DDBJ databases">
        <title>Complete genome sequence of Cohnella hallensis HS21 isolated from Korean fir (Abies koreana) rhizospheric soil.</title>
        <authorList>
            <person name="Jiang L."/>
            <person name="Kang S.W."/>
            <person name="Kim S."/>
            <person name="Jung J."/>
            <person name="Kim C.Y."/>
            <person name="Kim D.H."/>
            <person name="Kim S.W."/>
            <person name="Lee J."/>
        </authorList>
    </citation>
    <scope>NUCLEOTIDE SEQUENCE [LARGE SCALE GENOMIC DNA]</scope>
    <source>
        <strain evidence="3 4">HS21</strain>
    </source>
</reference>
<feature type="region of interest" description="Disordered" evidence="1">
    <location>
        <begin position="28"/>
        <end position="51"/>
    </location>
</feature>
<dbReference type="SUPFAM" id="SSF53850">
    <property type="entry name" value="Periplasmic binding protein-like II"/>
    <property type="match status" value="1"/>
</dbReference>
<keyword evidence="4" id="KW-1185">Reference proteome</keyword>
<keyword evidence="2" id="KW-0732">Signal</keyword>
<feature type="compositionally biased region" description="Low complexity" evidence="1">
    <location>
        <begin position="28"/>
        <end position="39"/>
    </location>
</feature>
<dbReference type="PROSITE" id="PS51257">
    <property type="entry name" value="PROKAR_LIPOPROTEIN"/>
    <property type="match status" value="1"/>
</dbReference>
<dbReference type="Pfam" id="PF01547">
    <property type="entry name" value="SBP_bac_1"/>
    <property type="match status" value="1"/>
</dbReference>
<evidence type="ECO:0008006" key="5">
    <source>
        <dbReference type="Google" id="ProtNLM"/>
    </source>
</evidence>
<dbReference type="EMBL" id="AP019400">
    <property type="protein sequence ID" value="BBI35638.1"/>
    <property type="molecule type" value="Genomic_DNA"/>
</dbReference>
<evidence type="ECO:0000256" key="1">
    <source>
        <dbReference type="SAM" id="MobiDB-lite"/>
    </source>
</evidence>
<dbReference type="Proteomes" id="UP000289856">
    <property type="component" value="Chromosome"/>
</dbReference>
<name>A0A3T1DCE9_9BACL</name>
<dbReference type="OrthoDB" id="383937at2"/>
<organism evidence="3 4">
    <name type="scientific">Cohnella abietis</name>
    <dbReference type="NCBI Taxonomy" id="2507935"/>
    <lineage>
        <taxon>Bacteria</taxon>
        <taxon>Bacillati</taxon>
        <taxon>Bacillota</taxon>
        <taxon>Bacilli</taxon>
        <taxon>Bacillales</taxon>
        <taxon>Paenibacillaceae</taxon>
        <taxon>Cohnella</taxon>
    </lineage>
</organism>
<dbReference type="RefSeq" id="WP_130614480.1">
    <property type="nucleotide sequence ID" value="NZ_AP019400.1"/>
</dbReference>
<accession>A0A3T1DCE9</accession>